<dbReference type="CDD" id="cd01948">
    <property type="entry name" value="EAL"/>
    <property type="match status" value="1"/>
</dbReference>
<feature type="domain" description="EAL" evidence="1">
    <location>
        <begin position="26"/>
        <end position="272"/>
    </location>
</feature>
<evidence type="ECO:0000313" key="2">
    <source>
        <dbReference type="EMBL" id="SMP81535.1"/>
    </source>
</evidence>
<gene>
    <name evidence="2" type="ORF">SAMN06295970_1455</name>
</gene>
<dbReference type="Pfam" id="PF00563">
    <property type="entry name" value="EAL"/>
    <property type="match status" value="1"/>
</dbReference>
<comment type="caution">
    <text evidence="2">The sequence shown here is derived from an EMBL/GenBank/DDBJ whole genome shotgun (WGS) entry which is preliminary data.</text>
</comment>
<dbReference type="InterPro" id="IPR052155">
    <property type="entry name" value="Biofilm_reg_signaling"/>
</dbReference>
<dbReference type="PROSITE" id="PS50883">
    <property type="entry name" value="EAL"/>
    <property type="match status" value="1"/>
</dbReference>
<dbReference type="InterPro" id="IPR035919">
    <property type="entry name" value="EAL_sf"/>
</dbReference>
<reference evidence="2 3" key="1">
    <citation type="submission" date="2017-05" db="EMBL/GenBank/DDBJ databases">
        <authorList>
            <person name="Varghese N."/>
            <person name="Submissions S."/>
        </authorList>
    </citation>
    <scope>NUCLEOTIDE SEQUENCE [LARGE SCALE GENOMIC DNA]</scope>
    <source>
        <strain evidence="2 3">DSM 26001</strain>
    </source>
</reference>
<dbReference type="Proteomes" id="UP001158049">
    <property type="component" value="Unassembled WGS sequence"/>
</dbReference>
<evidence type="ECO:0000259" key="1">
    <source>
        <dbReference type="PROSITE" id="PS50883"/>
    </source>
</evidence>
<keyword evidence="3" id="KW-1185">Reference proteome</keyword>
<organism evidence="2 3">
    <name type="scientific">Noviherbaspirillum suwonense</name>
    <dbReference type="NCBI Taxonomy" id="1224511"/>
    <lineage>
        <taxon>Bacteria</taxon>
        <taxon>Pseudomonadati</taxon>
        <taxon>Pseudomonadota</taxon>
        <taxon>Betaproteobacteria</taxon>
        <taxon>Burkholderiales</taxon>
        <taxon>Oxalobacteraceae</taxon>
        <taxon>Noviherbaspirillum</taxon>
    </lineage>
</organism>
<dbReference type="SMART" id="SM00052">
    <property type="entry name" value="EAL"/>
    <property type="match status" value="1"/>
</dbReference>
<accession>A0ABY1QVG9</accession>
<evidence type="ECO:0000313" key="3">
    <source>
        <dbReference type="Proteomes" id="UP001158049"/>
    </source>
</evidence>
<proteinExistence type="predicted"/>
<name>A0ABY1QVG9_9BURK</name>
<dbReference type="InterPro" id="IPR001633">
    <property type="entry name" value="EAL_dom"/>
</dbReference>
<dbReference type="PANTHER" id="PTHR44757">
    <property type="entry name" value="DIGUANYLATE CYCLASE DGCP"/>
    <property type="match status" value="1"/>
</dbReference>
<sequence>MYAAKDMGGQGFRHFAPDMTTRAANSLQIEGRLRQALENNEFSLMFQPIVRPGSPDVLIVETLLRWKNDQNEIVTPDQFIPVAEESGLILDIGRWVLHAACRQASHWRQTRATPIVVSVNASPLQLANPKFCDDVQAAMEAAGLPPALLAIEMTERMMVAEDAIISANICRLTQMGVRVALDDFGTGYSSLSYLTRYQIQCIKIDRSFIDKIECDLQARALVQAIIGIGKSLNVVMVAEGVETQGQAALLESLGCDYLQGYLIGRPVVAEAL</sequence>
<dbReference type="PANTHER" id="PTHR44757:SF2">
    <property type="entry name" value="BIOFILM ARCHITECTURE MAINTENANCE PROTEIN MBAA"/>
    <property type="match status" value="1"/>
</dbReference>
<protein>
    <submittedName>
        <fullName evidence="2">EAL domain, c-di-GMP-specific phosphodiesterase class I (Or its enzymatically inactive variant)</fullName>
    </submittedName>
</protein>
<dbReference type="SUPFAM" id="SSF141868">
    <property type="entry name" value="EAL domain-like"/>
    <property type="match status" value="1"/>
</dbReference>
<dbReference type="EMBL" id="FXUL01000045">
    <property type="protein sequence ID" value="SMP81535.1"/>
    <property type="molecule type" value="Genomic_DNA"/>
</dbReference>
<dbReference type="Gene3D" id="3.20.20.450">
    <property type="entry name" value="EAL domain"/>
    <property type="match status" value="1"/>
</dbReference>